<reference evidence="7" key="1">
    <citation type="submission" date="2017-01" db="EMBL/GenBank/DDBJ databases">
        <authorList>
            <person name="Varghese N."/>
            <person name="Submissions S."/>
        </authorList>
    </citation>
    <scope>NUCLEOTIDE SEQUENCE [LARGE SCALE GENOMIC DNA]</scope>
    <source>
        <strain evidence="7">DSM 21054</strain>
    </source>
</reference>
<dbReference type="Pfam" id="PF00150">
    <property type="entry name" value="Cellulase"/>
    <property type="match status" value="1"/>
</dbReference>
<feature type="chain" id="PRO_5030022859" evidence="4">
    <location>
        <begin position="19"/>
        <end position="323"/>
    </location>
</feature>
<keyword evidence="4" id="KW-0732">Signal</keyword>
<dbReference type="STRING" id="477680.SAMN05421788_106190"/>
<dbReference type="Proteomes" id="UP000186917">
    <property type="component" value="Unassembled WGS sequence"/>
</dbReference>
<dbReference type="InterPro" id="IPR017853">
    <property type="entry name" value="GH"/>
</dbReference>
<dbReference type="PANTHER" id="PTHR34142">
    <property type="entry name" value="ENDO-BETA-1,4-GLUCANASE A"/>
    <property type="match status" value="1"/>
</dbReference>
<organism evidence="6 7">
    <name type="scientific">Filimonas lacunae</name>
    <dbReference type="NCBI Taxonomy" id="477680"/>
    <lineage>
        <taxon>Bacteria</taxon>
        <taxon>Pseudomonadati</taxon>
        <taxon>Bacteroidota</taxon>
        <taxon>Chitinophagia</taxon>
        <taxon>Chitinophagales</taxon>
        <taxon>Chitinophagaceae</taxon>
        <taxon>Filimonas</taxon>
    </lineage>
</organism>
<evidence type="ECO:0000256" key="4">
    <source>
        <dbReference type="SAM" id="SignalP"/>
    </source>
</evidence>
<dbReference type="InterPro" id="IPR001547">
    <property type="entry name" value="Glyco_hydro_5"/>
</dbReference>
<evidence type="ECO:0000256" key="2">
    <source>
        <dbReference type="ARBA" id="ARBA00023295"/>
    </source>
</evidence>
<dbReference type="GO" id="GO:0004553">
    <property type="term" value="F:hydrolase activity, hydrolyzing O-glycosyl compounds"/>
    <property type="evidence" value="ECO:0007669"/>
    <property type="project" value="InterPro"/>
</dbReference>
<dbReference type="KEGG" id="fln:FLA_2145"/>
<keyword evidence="7" id="KW-1185">Reference proteome</keyword>
<dbReference type="Gene3D" id="3.20.20.80">
    <property type="entry name" value="Glycosidases"/>
    <property type="match status" value="1"/>
</dbReference>
<name>A0A173MF36_9BACT</name>
<dbReference type="GO" id="GO:0000272">
    <property type="term" value="P:polysaccharide catabolic process"/>
    <property type="evidence" value="ECO:0007669"/>
    <property type="project" value="InterPro"/>
</dbReference>
<protein>
    <submittedName>
        <fullName evidence="6">Endoglucanase</fullName>
    </submittedName>
</protein>
<evidence type="ECO:0000256" key="1">
    <source>
        <dbReference type="ARBA" id="ARBA00022801"/>
    </source>
</evidence>
<dbReference type="PANTHER" id="PTHR34142:SF1">
    <property type="entry name" value="GLYCOSIDE HYDROLASE FAMILY 5 DOMAIN-CONTAINING PROTEIN"/>
    <property type="match status" value="1"/>
</dbReference>
<dbReference type="SUPFAM" id="SSF51445">
    <property type="entry name" value="(Trans)glycosidases"/>
    <property type="match status" value="1"/>
</dbReference>
<comment type="similarity">
    <text evidence="3">Belongs to the glycosyl hydrolase 5 (cellulase A) family.</text>
</comment>
<dbReference type="EMBL" id="FTOR01000006">
    <property type="protein sequence ID" value="SIT24792.1"/>
    <property type="molecule type" value="Genomic_DNA"/>
</dbReference>
<feature type="signal peptide" evidence="4">
    <location>
        <begin position="1"/>
        <end position="18"/>
    </location>
</feature>
<dbReference type="AlphaFoldDB" id="A0A173MF36"/>
<keyword evidence="1 3" id="KW-0378">Hydrolase</keyword>
<evidence type="ECO:0000313" key="6">
    <source>
        <dbReference type="EMBL" id="SIT24792.1"/>
    </source>
</evidence>
<keyword evidence="2 3" id="KW-0326">Glycosidase</keyword>
<dbReference type="OrthoDB" id="154460at2"/>
<proteinExistence type="inferred from homology"/>
<evidence type="ECO:0000256" key="3">
    <source>
        <dbReference type="RuleBase" id="RU361153"/>
    </source>
</evidence>
<accession>A0A173MF36</accession>
<evidence type="ECO:0000313" key="7">
    <source>
        <dbReference type="Proteomes" id="UP000186917"/>
    </source>
</evidence>
<dbReference type="RefSeq" id="WP_076380603.1">
    <property type="nucleotide sequence ID" value="NZ_AP017422.1"/>
</dbReference>
<feature type="domain" description="Glycoside hydrolase family 5" evidence="5">
    <location>
        <begin position="33"/>
        <end position="274"/>
    </location>
</feature>
<sequence length="323" mass="37066">MKKYILTIACLYSLTLYAQTVAPLQVTGTQLSDSTSQPVTLYGMSFGWSCFHPRFYTAETVQWLKNDWKANVVRAAMGIEPEDGYLKNPEGNIKRITTVIDAAIKTGIYVIIDWHSHNIFTREAQVFFDSMSARYGHYPNVIYEVLNEPMHQSWQDIKQYSATIIATIRKNDPDNIILVGNPEWDQRIDLVQKDPIKGYSNIMYTMHFYAGTHKQWLRDRTDEAIRNGIPVFISESAGMEATGDGPMDYPEWQRYYEWIVKNKLSWITWSVSDKKETCSVLLKSASSKGQWKPGDLRESGIATRNYLRQLATPSQKAPSQTSF</sequence>
<gene>
    <name evidence="6" type="ORF">SAMN05421788_106190</name>
</gene>
<evidence type="ECO:0000259" key="5">
    <source>
        <dbReference type="Pfam" id="PF00150"/>
    </source>
</evidence>